<reference evidence="13" key="1">
    <citation type="submission" date="2015-01" db="EMBL/GenBank/DDBJ databases">
        <authorList>
            <person name="Aksoy S."/>
            <person name="Warren W."/>
            <person name="Wilson R.K."/>
        </authorList>
    </citation>
    <scope>NUCLEOTIDE SEQUENCE [LARGE SCALE GENOMIC DNA]</scope>
    <source>
        <strain evidence="13">IAEA</strain>
    </source>
</reference>
<dbReference type="STRING" id="67801.A0A1B0C6R7"/>
<name>A0A1B0C6R7_9MUSC</name>
<keyword evidence="10" id="KW-0675">Receptor</keyword>
<dbReference type="AlphaFoldDB" id="A0A1B0C6R7"/>
<keyword evidence="5" id="KW-0256">Endoplasmic reticulum</keyword>
<evidence type="ECO:0000256" key="4">
    <source>
        <dbReference type="ARBA" id="ARBA00022692"/>
    </source>
</evidence>
<evidence type="ECO:0000256" key="3">
    <source>
        <dbReference type="ARBA" id="ARBA00022448"/>
    </source>
</evidence>
<dbReference type="EnsemblMetazoa" id="GPPI050649-RA">
    <property type="protein sequence ID" value="GPPI050649-PA"/>
    <property type="gene ID" value="GPPI050649"/>
</dbReference>
<dbReference type="GO" id="GO:0005789">
    <property type="term" value="C:endoplasmic reticulum membrane"/>
    <property type="evidence" value="ECO:0007669"/>
    <property type="project" value="UniProtKB-SubCell"/>
</dbReference>
<evidence type="ECO:0000256" key="5">
    <source>
        <dbReference type="ARBA" id="ARBA00022824"/>
    </source>
</evidence>
<sequence>MYPGKLTTLTYNEDIVKHMCDDCELEPSEIMENYKFHLRSQEEAFRQLPSKSICLSINMCLDSRKKFERKEHFARATRISKIWDRNVKLCFAHRHQSRRFGRQGHVLAYRASHKYYFALVCLNRYSDYVSSYNSMMKVIVLAPSGATVYLILTQLTMVIMIHFVLNVVILPQLFKGSKTGEDESIDAHYLFALGSYQRIPYCDLSYLYNIEMLKGERLP</sequence>
<accession>A0A1B0C6R7</accession>
<organism evidence="12 13">
    <name type="scientific">Glossina palpalis gambiensis</name>
    <dbReference type="NCBI Taxonomy" id="67801"/>
    <lineage>
        <taxon>Eukaryota</taxon>
        <taxon>Metazoa</taxon>
        <taxon>Ecdysozoa</taxon>
        <taxon>Arthropoda</taxon>
        <taxon>Hexapoda</taxon>
        <taxon>Insecta</taxon>
        <taxon>Pterygota</taxon>
        <taxon>Neoptera</taxon>
        <taxon>Endopterygota</taxon>
        <taxon>Diptera</taxon>
        <taxon>Brachycera</taxon>
        <taxon>Muscomorpha</taxon>
        <taxon>Hippoboscoidea</taxon>
        <taxon>Glossinidae</taxon>
        <taxon>Glossina</taxon>
    </lineage>
</organism>
<feature type="transmembrane region" description="Helical" evidence="11">
    <location>
        <begin position="146"/>
        <end position="169"/>
    </location>
</feature>
<dbReference type="VEuPathDB" id="VectorBase:GPPI050649"/>
<keyword evidence="13" id="KW-1185">Reference proteome</keyword>
<keyword evidence="6" id="KW-0931">ER-Golgi transport</keyword>
<dbReference type="EMBL" id="JXJN01026877">
    <property type="status" value="NOT_ANNOTATED_CDS"/>
    <property type="molecule type" value="Genomic_DNA"/>
</dbReference>
<evidence type="ECO:0000313" key="12">
    <source>
        <dbReference type="EnsemblMetazoa" id="GPPI050649-PA"/>
    </source>
</evidence>
<comment type="similarity">
    <text evidence="2">Belongs to the ERD2 family.</text>
</comment>
<comment type="subcellular location">
    <subcellularLocation>
        <location evidence="1">Endoplasmic reticulum membrane</location>
        <topology evidence="1">Multi-pass membrane protein</topology>
    </subcellularLocation>
</comment>
<evidence type="ECO:0000256" key="8">
    <source>
        <dbReference type="ARBA" id="ARBA00022989"/>
    </source>
</evidence>
<dbReference type="GO" id="GO:0006621">
    <property type="term" value="P:protein retention in ER lumen"/>
    <property type="evidence" value="ECO:0007669"/>
    <property type="project" value="InterPro"/>
</dbReference>
<reference evidence="12" key="2">
    <citation type="submission" date="2020-05" db="UniProtKB">
        <authorList>
            <consortium name="EnsemblMetazoa"/>
        </authorList>
    </citation>
    <scope>IDENTIFICATION</scope>
    <source>
        <strain evidence="12">IAEA</strain>
    </source>
</reference>
<evidence type="ECO:0000256" key="1">
    <source>
        <dbReference type="ARBA" id="ARBA00004477"/>
    </source>
</evidence>
<dbReference type="Proteomes" id="UP000092460">
    <property type="component" value="Unassembled WGS sequence"/>
</dbReference>
<evidence type="ECO:0000256" key="7">
    <source>
        <dbReference type="ARBA" id="ARBA00022927"/>
    </source>
</evidence>
<keyword evidence="8 11" id="KW-1133">Transmembrane helix</keyword>
<evidence type="ECO:0000256" key="9">
    <source>
        <dbReference type="ARBA" id="ARBA00023136"/>
    </source>
</evidence>
<dbReference type="EMBL" id="JXJN01026878">
    <property type="status" value="NOT_ANNOTATED_CDS"/>
    <property type="molecule type" value="Genomic_DNA"/>
</dbReference>
<evidence type="ECO:0000256" key="10">
    <source>
        <dbReference type="ARBA" id="ARBA00023170"/>
    </source>
</evidence>
<keyword evidence="4 11" id="KW-0812">Transmembrane</keyword>
<evidence type="ECO:0000313" key="13">
    <source>
        <dbReference type="Proteomes" id="UP000092460"/>
    </source>
</evidence>
<keyword evidence="7" id="KW-0653">Protein transport</keyword>
<dbReference type="GO" id="GO:0016192">
    <property type="term" value="P:vesicle-mediated transport"/>
    <property type="evidence" value="ECO:0007669"/>
    <property type="project" value="UniProtKB-KW"/>
</dbReference>
<evidence type="ECO:0000256" key="6">
    <source>
        <dbReference type="ARBA" id="ARBA00022892"/>
    </source>
</evidence>
<proteinExistence type="inferred from homology"/>
<keyword evidence="9 11" id="KW-0472">Membrane</keyword>
<dbReference type="InterPro" id="IPR000133">
    <property type="entry name" value="ER_ret_rcpt"/>
</dbReference>
<evidence type="ECO:0000256" key="2">
    <source>
        <dbReference type="ARBA" id="ARBA00010120"/>
    </source>
</evidence>
<dbReference type="Pfam" id="PF00810">
    <property type="entry name" value="ER_lumen_recept"/>
    <property type="match status" value="1"/>
</dbReference>
<evidence type="ECO:0000256" key="11">
    <source>
        <dbReference type="SAM" id="Phobius"/>
    </source>
</evidence>
<dbReference type="GO" id="GO:0015031">
    <property type="term" value="P:protein transport"/>
    <property type="evidence" value="ECO:0007669"/>
    <property type="project" value="UniProtKB-KW"/>
</dbReference>
<dbReference type="GO" id="GO:0046923">
    <property type="term" value="F:ER retention sequence binding"/>
    <property type="evidence" value="ECO:0007669"/>
    <property type="project" value="InterPro"/>
</dbReference>
<keyword evidence="3" id="KW-0813">Transport</keyword>
<protein>
    <submittedName>
        <fullName evidence="12">Uncharacterized protein</fullName>
    </submittedName>
</protein>
<dbReference type="PANTHER" id="PTHR10585">
    <property type="entry name" value="ER LUMEN PROTEIN RETAINING RECEPTOR"/>
    <property type="match status" value="1"/>
</dbReference>